<feature type="region of interest" description="Disordered" evidence="1">
    <location>
        <begin position="1"/>
        <end position="138"/>
    </location>
</feature>
<evidence type="ECO:0000313" key="4">
    <source>
        <dbReference type="Proteomes" id="UP000034112"/>
    </source>
</evidence>
<dbReference type="Gene3D" id="3.40.50.10190">
    <property type="entry name" value="BRCT domain"/>
    <property type="match status" value="1"/>
</dbReference>
<protein>
    <recommendedName>
        <fullName evidence="2">BRCT domain-containing protein</fullName>
    </recommendedName>
</protein>
<organism evidence="3 4">
    <name type="scientific">Trichoderma harzianum</name>
    <name type="common">Hypocrea lixii</name>
    <dbReference type="NCBI Taxonomy" id="5544"/>
    <lineage>
        <taxon>Eukaryota</taxon>
        <taxon>Fungi</taxon>
        <taxon>Dikarya</taxon>
        <taxon>Ascomycota</taxon>
        <taxon>Pezizomycotina</taxon>
        <taxon>Sordariomycetes</taxon>
        <taxon>Hypocreomycetidae</taxon>
        <taxon>Hypocreales</taxon>
        <taxon>Hypocreaceae</taxon>
        <taxon>Trichoderma</taxon>
    </lineage>
</organism>
<dbReference type="InterPro" id="IPR036420">
    <property type="entry name" value="BRCT_dom_sf"/>
</dbReference>
<dbReference type="AlphaFoldDB" id="A0A0F9XE32"/>
<gene>
    <name evidence="3" type="ORF">THAR02_04562</name>
</gene>
<dbReference type="EMBL" id="JOKZ01000114">
    <property type="protein sequence ID" value="KKP03311.1"/>
    <property type="molecule type" value="Genomic_DNA"/>
</dbReference>
<dbReference type="Proteomes" id="UP000034112">
    <property type="component" value="Unassembled WGS sequence"/>
</dbReference>
<dbReference type="InterPro" id="IPR001357">
    <property type="entry name" value="BRCT_dom"/>
</dbReference>
<reference evidence="4" key="1">
    <citation type="journal article" date="2015" name="Genome Announc.">
        <title>Draft whole-genome sequence of the biocontrol agent Trichoderma harzianum T6776.</title>
        <authorList>
            <person name="Baroncelli R."/>
            <person name="Piaggeschi G."/>
            <person name="Fiorini L."/>
            <person name="Bertolini E."/>
            <person name="Zapparata A."/>
            <person name="Pe M.E."/>
            <person name="Sarrocco S."/>
            <person name="Vannacci G."/>
        </authorList>
    </citation>
    <scope>NUCLEOTIDE SEQUENCE [LARGE SCALE GENOMIC DNA]</scope>
    <source>
        <strain evidence="4">T6776</strain>
    </source>
</reference>
<dbReference type="OrthoDB" id="427711at2759"/>
<comment type="caution">
    <text evidence="3">The sequence shown here is derived from an EMBL/GenBank/DDBJ whole genome shotgun (WGS) entry which is preliminary data.</text>
</comment>
<evidence type="ECO:0000313" key="3">
    <source>
        <dbReference type="EMBL" id="KKP03311.1"/>
    </source>
</evidence>
<sequence length="303" mass="32654">MSPPKPLSRISATRPWDPWNSSATGHQRAETQPGTGWRHSRTRKLNSQFRAADGSGGQRLSDTWGAGAENPGDDGHGKARNTRTGGDRSSGRSSGGQGDNSNKTSVVDMLTRPGLMRETLDSRRPNGPEARDKSVLGAHATVEDALMHQRRLEDEEKQKKSQANPRKLFDGVTVYVNGSTFPLVSDHRLKQLISENGGSMSLNLGRRKVTHVILGRPNGSTEGKGTGGGLAAGKLEKEIRKIGGCGVKFVSVEWVLQSLQEGKRLPEARFSNLKMAAKAQNSVYGLYSKQNAVSKTTPSDTAS</sequence>
<dbReference type="SMART" id="SM00292">
    <property type="entry name" value="BRCT"/>
    <property type="match status" value="1"/>
</dbReference>
<evidence type="ECO:0000259" key="2">
    <source>
        <dbReference type="PROSITE" id="PS50172"/>
    </source>
</evidence>
<dbReference type="Pfam" id="PF16589">
    <property type="entry name" value="BRCT_2"/>
    <property type="match status" value="1"/>
</dbReference>
<name>A0A0F9XE32_TRIHA</name>
<dbReference type="OMA" id="VSDHRLK"/>
<feature type="domain" description="BRCT" evidence="2">
    <location>
        <begin position="164"/>
        <end position="272"/>
    </location>
</feature>
<feature type="compositionally biased region" description="Basic and acidic residues" evidence="1">
    <location>
        <begin position="118"/>
        <end position="134"/>
    </location>
</feature>
<dbReference type="SUPFAM" id="SSF52113">
    <property type="entry name" value="BRCT domain"/>
    <property type="match status" value="1"/>
</dbReference>
<evidence type="ECO:0000256" key="1">
    <source>
        <dbReference type="SAM" id="MobiDB-lite"/>
    </source>
</evidence>
<dbReference type="PROSITE" id="PS50172">
    <property type="entry name" value="BRCT"/>
    <property type="match status" value="1"/>
</dbReference>
<feature type="compositionally biased region" description="Polar residues" evidence="1">
    <location>
        <begin position="19"/>
        <end position="34"/>
    </location>
</feature>
<accession>A0A0F9XE32</accession>
<proteinExistence type="predicted"/>